<dbReference type="PANTHER" id="PTHR43323">
    <property type="entry name" value="3-HYDROXY-3-METHYLGLUTARYL COENZYME A SYNTHASE"/>
    <property type="match status" value="1"/>
</dbReference>
<dbReference type="GO" id="GO:0005789">
    <property type="term" value="C:endoplasmic reticulum membrane"/>
    <property type="evidence" value="ECO:0007669"/>
    <property type="project" value="UniProtKB-SubCell"/>
</dbReference>
<dbReference type="GO" id="GO:0046872">
    <property type="term" value="F:metal ion binding"/>
    <property type="evidence" value="ECO:0007669"/>
    <property type="project" value="UniProtKB-KW"/>
</dbReference>
<dbReference type="InterPro" id="IPR048024">
    <property type="entry name" value="Fxna-like_M28_dom"/>
</dbReference>
<keyword evidence="8 18" id="KW-0479">Metal-binding</keyword>
<dbReference type="AlphaFoldDB" id="A0A0K6G744"/>
<evidence type="ECO:0000259" key="19">
    <source>
        <dbReference type="Pfam" id="PF01154"/>
    </source>
</evidence>
<dbReference type="Pfam" id="PF08540">
    <property type="entry name" value="HMG_CoA_synt_C"/>
    <property type="match status" value="1"/>
</dbReference>
<protein>
    <recommendedName>
        <fullName evidence="18">Peptide hydrolase</fullName>
        <ecNumber evidence="18">3.4.-.-</ecNumber>
    </recommendedName>
</protein>
<dbReference type="Pfam" id="PF04389">
    <property type="entry name" value="Peptidase_M28"/>
    <property type="match status" value="1"/>
</dbReference>
<keyword evidence="14" id="KW-0472">Membrane</keyword>
<name>A0A0K6G744_9AGAM</name>
<evidence type="ECO:0000256" key="3">
    <source>
        <dbReference type="ARBA" id="ARBA00007061"/>
    </source>
</evidence>
<dbReference type="SUPFAM" id="SSF53187">
    <property type="entry name" value="Zn-dependent exopeptidases"/>
    <property type="match status" value="1"/>
</dbReference>
<dbReference type="GO" id="GO:0008237">
    <property type="term" value="F:metallopeptidase activity"/>
    <property type="evidence" value="ECO:0007669"/>
    <property type="project" value="UniProtKB-KW"/>
</dbReference>
<evidence type="ECO:0000259" key="21">
    <source>
        <dbReference type="Pfam" id="PF08540"/>
    </source>
</evidence>
<evidence type="ECO:0000256" key="11">
    <source>
        <dbReference type="ARBA" id="ARBA00022833"/>
    </source>
</evidence>
<evidence type="ECO:0000256" key="5">
    <source>
        <dbReference type="ARBA" id="ARBA00022670"/>
    </source>
</evidence>
<dbReference type="PANTHER" id="PTHR43323:SF2">
    <property type="entry name" value="HYDROXYMETHYLGLUTARYL-COA SYNTHASE"/>
    <property type="match status" value="1"/>
</dbReference>
<evidence type="ECO:0000313" key="23">
    <source>
        <dbReference type="Proteomes" id="UP000044841"/>
    </source>
</evidence>
<dbReference type="NCBIfam" id="TIGR01833">
    <property type="entry name" value="HMG-CoA-S_euk"/>
    <property type="match status" value="1"/>
</dbReference>
<evidence type="ECO:0000313" key="22">
    <source>
        <dbReference type="EMBL" id="CUA74306.1"/>
    </source>
</evidence>
<feature type="binding site" evidence="17">
    <location>
        <position position="266"/>
    </location>
    <ligand>
        <name>CoA</name>
        <dbReference type="ChEBI" id="CHEBI:57287"/>
    </ligand>
</feature>
<comment type="cofactor">
    <cofactor evidence="1">
        <name>Zn(2+)</name>
        <dbReference type="ChEBI" id="CHEBI:29105"/>
    </cofactor>
</comment>
<dbReference type="InterPro" id="IPR016039">
    <property type="entry name" value="Thiolase-like"/>
</dbReference>
<accession>A0A0K6G744</accession>
<evidence type="ECO:0000256" key="12">
    <source>
        <dbReference type="ARBA" id="ARBA00022989"/>
    </source>
</evidence>
<comment type="similarity">
    <text evidence="3">Belongs to the thiolase-like superfamily. HMG-CoA synthase family.</text>
</comment>
<dbReference type="EC" id="3.4.-.-" evidence="18"/>
<reference evidence="22 23" key="1">
    <citation type="submission" date="2015-07" db="EMBL/GenBank/DDBJ databases">
        <authorList>
            <person name="Noorani M."/>
        </authorList>
    </citation>
    <scope>NUCLEOTIDE SEQUENCE [LARGE SCALE GENOMIC DNA]</scope>
    <source>
        <strain evidence="22">BBA 69670</strain>
    </source>
</reference>
<dbReference type="InterPro" id="IPR010122">
    <property type="entry name" value="HMG_CoA_synthase_euk"/>
</dbReference>
<dbReference type="GO" id="GO:0006508">
    <property type="term" value="P:proteolysis"/>
    <property type="evidence" value="ECO:0007669"/>
    <property type="project" value="UniProtKB-KW"/>
</dbReference>
<dbReference type="CDD" id="cd00827">
    <property type="entry name" value="init_cond_enzymes"/>
    <property type="match status" value="1"/>
</dbReference>
<evidence type="ECO:0000256" key="8">
    <source>
        <dbReference type="ARBA" id="ARBA00022723"/>
    </source>
</evidence>
<evidence type="ECO:0000256" key="6">
    <source>
        <dbReference type="ARBA" id="ARBA00022679"/>
    </source>
</evidence>
<dbReference type="FunFam" id="3.40.47.10:FF:000008">
    <property type="entry name" value="3-hydroxy-3-methylglutaryl coenzyme A synthase"/>
    <property type="match status" value="1"/>
</dbReference>
<evidence type="ECO:0000259" key="20">
    <source>
        <dbReference type="Pfam" id="PF04389"/>
    </source>
</evidence>
<keyword evidence="12" id="KW-1133">Transmembrane helix</keyword>
<keyword evidence="23" id="KW-1185">Reference proteome</keyword>
<dbReference type="CDD" id="cd03875">
    <property type="entry name" value="M28_Fxna_like"/>
    <property type="match status" value="1"/>
</dbReference>
<dbReference type="Gene3D" id="3.40.47.10">
    <property type="match status" value="1"/>
</dbReference>
<keyword evidence="13" id="KW-0482">Metalloprotease</keyword>
<feature type="active site" description="Proton donor/acceptor" evidence="16">
    <location>
        <position position="92"/>
    </location>
</feature>
<keyword evidence="7" id="KW-0812">Transmembrane</keyword>
<feature type="domain" description="Hydroxymethylglutaryl-coenzyme A synthase C-terminal" evidence="21">
    <location>
        <begin position="184"/>
        <end position="442"/>
    </location>
</feature>
<dbReference type="Pfam" id="PF01154">
    <property type="entry name" value="HMG_CoA_synt_N"/>
    <property type="match status" value="1"/>
</dbReference>
<proteinExistence type="inferred from homology"/>
<comment type="subcellular location">
    <subcellularLocation>
        <location evidence="2">Endoplasmic reticulum membrane</location>
        <topology evidence="2">Multi-pass membrane protein</topology>
    </subcellularLocation>
</comment>
<evidence type="ECO:0000256" key="1">
    <source>
        <dbReference type="ARBA" id="ARBA00001947"/>
    </source>
</evidence>
<keyword evidence="15" id="KW-0325">Glycoprotein</keyword>
<organism evidence="22 23">
    <name type="scientific">Rhizoctonia solani</name>
    <dbReference type="NCBI Taxonomy" id="456999"/>
    <lineage>
        <taxon>Eukaryota</taxon>
        <taxon>Fungi</taxon>
        <taxon>Dikarya</taxon>
        <taxon>Basidiomycota</taxon>
        <taxon>Agaricomycotina</taxon>
        <taxon>Agaricomycetes</taxon>
        <taxon>Cantharellales</taxon>
        <taxon>Ceratobasidiaceae</taxon>
        <taxon>Rhizoctonia</taxon>
    </lineage>
</organism>
<evidence type="ECO:0000256" key="14">
    <source>
        <dbReference type="ARBA" id="ARBA00023136"/>
    </source>
</evidence>
<evidence type="ECO:0000256" key="9">
    <source>
        <dbReference type="ARBA" id="ARBA00022801"/>
    </source>
</evidence>
<evidence type="ECO:0000256" key="18">
    <source>
        <dbReference type="RuleBase" id="RU361240"/>
    </source>
</evidence>
<keyword evidence="11 18" id="KW-0862">Zinc</keyword>
<evidence type="ECO:0000256" key="16">
    <source>
        <dbReference type="PIRSR" id="PIRSR610122-1"/>
    </source>
</evidence>
<keyword evidence="5 18" id="KW-0645">Protease</keyword>
<dbReference type="InterPro" id="IPR013746">
    <property type="entry name" value="HMG_CoA_synt_C_dom"/>
</dbReference>
<dbReference type="FunFam" id="3.40.630.10:FF:000008">
    <property type="entry name" value="Endoplasmic reticulum metallopeptidase 1"/>
    <property type="match status" value="1"/>
</dbReference>
<dbReference type="EMBL" id="CYGV01001430">
    <property type="protein sequence ID" value="CUA74306.1"/>
    <property type="molecule type" value="Genomic_DNA"/>
</dbReference>
<evidence type="ECO:0000256" key="10">
    <source>
        <dbReference type="ARBA" id="ARBA00022824"/>
    </source>
</evidence>
<dbReference type="SUPFAM" id="SSF53901">
    <property type="entry name" value="Thiolase-like"/>
    <property type="match status" value="2"/>
</dbReference>
<feature type="active site" description="Acyl-thioester intermediate" evidence="16">
    <location>
        <position position="126"/>
    </location>
</feature>
<evidence type="ECO:0000256" key="13">
    <source>
        <dbReference type="ARBA" id="ARBA00023049"/>
    </source>
</evidence>
<feature type="domain" description="Peptidase M28" evidence="20">
    <location>
        <begin position="521"/>
        <end position="714"/>
    </location>
</feature>
<comment type="similarity">
    <text evidence="4 18">Belongs to the peptidase M28 family.</text>
</comment>
<evidence type="ECO:0000256" key="7">
    <source>
        <dbReference type="ARBA" id="ARBA00022692"/>
    </source>
</evidence>
<dbReference type="GO" id="GO:0006084">
    <property type="term" value="P:acetyl-CoA metabolic process"/>
    <property type="evidence" value="ECO:0007669"/>
    <property type="project" value="InterPro"/>
</dbReference>
<dbReference type="InterPro" id="IPR007484">
    <property type="entry name" value="Peptidase_M28"/>
</dbReference>
<keyword evidence="6" id="KW-0808">Transferase</keyword>
<evidence type="ECO:0000256" key="2">
    <source>
        <dbReference type="ARBA" id="ARBA00004477"/>
    </source>
</evidence>
<dbReference type="Proteomes" id="UP000044841">
    <property type="component" value="Unassembled WGS sequence"/>
</dbReference>
<keyword evidence="9 18" id="KW-0378">Hydrolase</keyword>
<sequence>MSTHFPESPRPTNVGILAMELYFPKRCVSEVDLENYDGVSTGKYTVGLGQEFMAYTDDREDINSFALSVVSSLMEKYDVDPKSIGRLEVGTETLVDKSKSVKTVLMDLFAASGNYDIEGIDSKNACYGSTAALFNAVNWVESRSWDGRNAIVFAGDIAVYAPGNARAVGGAGACAMLIGPNAPIVIEPVHGTYMANCYDFYKPELSSEYPFVDGQGSIVAYLTSLDHCYDSFRRKHARFSGSDKLLSLSDFDYHVLHSPYGKMVQKGHARLLYNDFLSNPGDLIFDKVRDIAVINKAKQETLMDKALEKAFVSIAKPGYLATVAPGMAVAKRCGNLYTGSLYAGLASLLSNVPPDSLVGKRVLMFGFGGGCAASLYALHIVRSPAEIAEKMDLLRRLSSMKVTSVEDYLLAMDMREQNHSKADRIPEGDIDNLFDESQILSHVRVLSEEIGFRTVGTKEHALGDAWLLDQVKKLRDQCEEAVNQTPGRKLECEVWRQQGSGTHRFDMMNKRVYKNYVDLSNIIVRVSDGTAEGKKHAVLVNSHLDSTLPSPGAADDAVSVGVMLECIRVLTQTPDWQPVYSIIFLFNNAEESLQDGSHLYATQHFTAHTVRAMINLEAAGSTGPELLFQATSEEMIEAYSHVPRPFGTVLANDIFSSGVIMSDTDFRQFQEYQNLTGLDMAIVGNSYLYHTRRDLVENIEPGAAQHMAENTLALLTHLSSSASPLPTLQAYTPPATAYFSLLSRYFFSYHFSTAQQLYSATFLLSLPLFRFSRLHAQSIVGVPISILYGLVSANIVAAIMSFIGQGMKWFTNERYCLVLYTPAALLGVLQFQVFLNSRASGANLERLSYRSVHLFFSSGAWAAQSIGIGSAGLLWFISLFTGAGVIVDSLWGGETEVPLASYFLGSVASLVLGTEVATSTTDIFVPLTGRMGSLPPVDNIIASLATVLSFYAFPLILPLSHRFGPRALKTFTRLVALWSVLMCVIFSLPSITPFDATHQKRFFGMHVENITSGEYTLQLGAADAAPGFEKLVGELAAEFGAPGAKPTLNVMDDWNPDWDVLYPFSQFVTSYKLAAPRPQGYESGWAKTFTVKAFDDILDFATGTRRLTLKISHPGLIWTVIAFDAWVVNWSLDSPPPHGMARHHIKEASFYGTDEWSIKLEIKVPGLGEGQFTNDPLKINFVGIEEKAMWPGKKNDRAGPAMDVFERMDRWFEETRGGTEDVMLLGCVAGLATI</sequence>
<dbReference type="GO" id="GO:0010142">
    <property type="term" value="P:farnesyl diphosphate biosynthetic process, mevalonate pathway"/>
    <property type="evidence" value="ECO:0007669"/>
    <property type="project" value="InterPro"/>
</dbReference>
<feature type="binding site" evidence="17">
    <location>
        <position position="164"/>
    </location>
    <ligand>
        <name>CoA</name>
        <dbReference type="ChEBI" id="CHEBI:57287"/>
    </ligand>
</feature>
<dbReference type="Gene3D" id="3.40.630.10">
    <property type="entry name" value="Zn peptidases"/>
    <property type="match status" value="1"/>
</dbReference>
<evidence type="ECO:0000256" key="15">
    <source>
        <dbReference type="ARBA" id="ARBA00023180"/>
    </source>
</evidence>
<evidence type="ECO:0000256" key="17">
    <source>
        <dbReference type="PIRSR" id="PIRSR610122-2"/>
    </source>
</evidence>
<feature type="domain" description="Hydroxymethylglutaryl-coenzyme A synthase N-terminal" evidence="19">
    <location>
        <begin position="10"/>
        <end position="183"/>
    </location>
</feature>
<dbReference type="GO" id="GO:0006696">
    <property type="term" value="P:ergosterol biosynthetic process"/>
    <property type="evidence" value="ECO:0007669"/>
    <property type="project" value="TreeGrafter"/>
</dbReference>
<gene>
    <name evidence="22" type="ORF">RSOLAG22IIIB_11128</name>
</gene>
<feature type="active site" description="Proton donor/acceptor" evidence="16">
    <location>
        <position position="257"/>
    </location>
</feature>
<dbReference type="InterPro" id="IPR013528">
    <property type="entry name" value="HMG_CoA_synth_N"/>
</dbReference>
<feature type="binding site" evidence="17">
    <location>
        <position position="262"/>
    </location>
    <ligand>
        <name>CoA</name>
        <dbReference type="ChEBI" id="CHEBI:57287"/>
    </ligand>
</feature>
<feature type="binding site" evidence="17">
    <location>
        <position position="217"/>
    </location>
    <ligand>
        <name>CoA</name>
        <dbReference type="ChEBI" id="CHEBI:57287"/>
    </ligand>
</feature>
<keyword evidence="10" id="KW-0256">Endoplasmic reticulum</keyword>
<evidence type="ECO:0000256" key="4">
    <source>
        <dbReference type="ARBA" id="ARBA00010918"/>
    </source>
</evidence>
<dbReference type="GO" id="GO:0004421">
    <property type="term" value="F:hydroxymethylglutaryl-CoA synthase activity"/>
    <property type="evidence" value="ECO:0007669"/>
    <property type="project" value="InterPro"/>
</dbReference>